<dbReference type="GeneID" id="136802237"/>
<dbReference type="PANTHER" id="PTHR20855:SF143">
    <property type="entry name" value="MEMBRANE PROGESTIN RECEPTOR EPSILON"/>
    <property type="match status" value="1"/>
</dbReference>
<dbReference type="GO" id="GO:0046872">
    <property type="term" value="F:metal ion binding"/>
    <property type="evidence" value="ECO:0007669"/>
    <property type="project" value="UniProtKB-KW"/>
</dbReference>
<evidence type="ECO:0000256" key="6">
    <source>
        <dbReference type="PIRSR" id="PIRSR604254-1"/>
    </source>
</evidence>
<evidence type="ECO:0000313" key="8">
    <source>
        <dbReference type="EnsemblMetazoa" id="CLYHEMP022410.1"/>
    </source>
</evidence>
<evidence type="ECO:0000256" key="7">
    <source>
        <dbReference type="SAM" id="Phobius"/>
    </source>
</evidence>
<keyword evidence="4 7" id="KW-1133">Transmembrane helix</keyword>
<evidence type="ECO:0000313" key="9">
    <source>
        <dbReference type="Proteomes" id="UP000594262"/>
    </source>
</evidence>
<feature type="transmembrane region" description="Helical" evidence="7">
    <location>
        <begin position="199"/>
        <end position="217"/>
    </location>
</feature>
<keyword evidence="5 7" id="KW-0472">Membrane</keyword>
<dbReference type="OrthoDB" id="529367at2759"/>
<feature type="binding site" evidence="6">
    <location>
        <position position="117"/>
    </location>
    <ligand>
        <name>Zn(2+)</name>
        <dbReference type="ChEBI" id="CHEBI:29105"/>
    </ligand>
</feature>
<organism evidence="8 9">
    <name type="scientific">Clytia hemisphaerica</name>
    <dbReference type="NCBI Taxonomy" id="252671"/>
    <lineage>
        <taxon>Eukaryota</taxon>
        <taxon>Metazoa</taxon>
        <taxon>Cnidaria</taxon>
        <taxon>Hydrozoa</taxon>
        <taxon>Hydroidolina</taxon>
        <taxon>Leptothecata</taxon>
        <taxon>Obeliida</taxon>
        <taxon>Clytiidae</taxon>
        <taxon>Clytia</taxon>
    </lineage>
</organism>
<dbReference type="EnsemblMetazoa" id="CLYHEMT022410.1">
    <property type="protein sequence ID" value="CLYHEMP022410.1"/>
    <property type="gene ID" value="CLYHEMG022410"/>
</dbReference>
<comment type="subcellular location">
    <subcellularLocation>
        <location evidence="1">Membrane</location>
        <topology evidence="1">Multi-pass membrane protein</topology>
    </subcellularLocation>
</comment>
<dbReference type="GO" id="GO:0038023">
    <property type="term" value="F:signaling receptor activity"/>
    <property type="evidence" value="ECO:0007669"/>
    <property type="project" value="TreeGrafter"/>
</dbReference>
<dbReference type="EnsemblMetazoa" id="CLYHEMT022410.3">
    <property type="protein sequence ID" value="CLYHEMP022410.3"/>
    <property type="gene ID" value="CLYHEMG022410"/>
</dbReference>
<name>A0A7M5XG85_9CNID</name>
<dbReference type="RefSeq" id="XP_066915055.1">
    <property type="nucleotide sequence ID" value="XM_067058954.1"/>
</dbReference>
<dbReference type="EnsemblMetazoa" id="CLYHEMT022410.2">
    <property type="protein sequence ID" value="CLYHEMP022410.2"/>
    <property type="gene ID" value="CLYHEMG022410"/>
</dbReference>
<dbReference type="PANTHER" id="PTHR20855">
    <property type="entry name" value="ADIPOR/PROGESTIN RECEPTOR-RELATED"/>
    <property type="match status" value="1"/>
</dbReference>
<proteinExistence type="inferred from homology"/>
<feature type="transmembrane region" description="Helical" evidence="7">
    <location>
        <begin position="136"/>
        <end position="157"/>
    </location>
</feature>
<keyword evidence="3 7" id="KW-0812">Transmembrane</keyword>
<feature type="transmembrane region" description="Helical" evidence="7">
    <location>
        <begin position="313"/>
        <end position="334"/>
    </location>
</feature>
<dbReference type="InterPro" id="IPR004254">
    <property type="entry name" value="AdipoR/HlyIII-related"/>
</dbReference>
<feature type="transmembrane region" description="Helical" evidence="7">
    <location>
        <begin position="169"/>
        <end position="187"/>
    </location>
</feature>
<reference evidence="8" key="1">
    <citation type="submission" date="2021-01" db="UniProtKB">
        <authorList>
            <consortium name="EnsemblMetazoa"/>
        </authorList>
    </citation>
    <scope>IDENTIFICATION</scope>
</reference>
<dbReference type="RefSeq" id="XP_066915056.1">
    <property type="nucleotide sequence ID" value="XM_067058955.1"/>
</dbReference>
<accession>A0A7M5XG85</accession>
<dbReference type="Pfam" id="PF03006">
    <property type="entry name" value="HlyIII"/>
    <property type="match status" value="1"/>
</dbReference>
<comment type="similarity">
    <text evidence="2">Belongs to the ADIPOR family.</text>
</comment>
<evidence type="ECO:0000256" key="4">
    <source>
        <dbReference type="ARBA" id="ARBA00022989"/>
    </source>
</evidence>
<evidence type="ECO:0000256" key="3">
    <source>
        <dbReference type="ARBA" id="ARBA00022692"/>
    </source>
</evidence>
<dbReference type="Proteomes" id="UP000594262">
    <property type="component" value="Unplaced"/>
</dbReference>
<dbReference type="GO" id="GO:0016020">
    <property type="term" value="C:membrane"/>
    <property type="evidence" value="ECO:0007669"/>
    <property type="project" value="UniProtKB-SubCell"/>
</dbReference>
<protein>
    <submittedName>
        <fullName evidence="8">Uncharacterized protein</fullName>
    </submittedName>
</protein>
<feature type="transmembrane region" description="Helical" evidence="7">
    <location>
        <begin position="65"/>
        <end position="85"/>
    </location>
</feature>
<feature type="binding site" evidence="6">
    <location>
        <position position="270"/>
    </location>
    <ligand>
        <name>Zn(2+)</name>
        <dbReference type="ChEBI" id="CHEBI:29105"/>
    </ligand>
</feature>
<keyword evidence="6" id="KW-0479">Metal-binding</keyword>
<evidence type="ECO:0000256" key="1">
    <source>
        <dbReference type="ARBA" id="ARBA00004141"/>
    </source>
</evidence>
<dbReference type="RefSeq" id="XP_066915057.1">
    <property type="nucleotide sequence ID" value="XM_067058956.1"/>
</dbReference>
<feature type="transmembrane region" description="Helical" evidence="7">
    <location>
        <begin position="105"/>
        <end position="124"/>
    </location>
</feature>
<keyword evidence="6" id="KW-0862">Zinc</keyword>
<dbReference type="EnsemblMetazoa" id="CLYHEMT022410.4">
    <property type="protein sequence ID" value="CLYHEMP022410.4"/>
    <property type="gene ID" value="CLYHEMG022410"/>
</dbReference>
<evidence type="ECO:0000256" key="5">
    <source>
        <dbReference type="ARBA" id="ARBA00023136"/>
    </source>
</evidence>
<feature type="binding site" evidence="6">
    <location>
        <position position="274"/>
    </location>
    <ligand>
        <name>Zn(2+)</name>
        <dbReference type="ChEBI" id="CHEBI:29105"/>
    </ligand>
</feature>
<keyword evidence="9" id="KW-1185">Reference proteome</keyword>
<dbReference type="AlphaFoldDB" id="A0A7M5XG85"/>
<sequence>MASTETMHYENNRPEHKVCPKYGLHSHMVKNDYREPFIDKGYRCENMKAWDCFKTMFVFKCNETFNIWTHFLPFVIFLIKFVYIFNTELSIHDSFYWPLAANAMGIMGFCLTSALAHMFCALSLQARHTCFYTDYAAISIYSVTAWEATFFYGRLISDGGFPYFGNTRASMLICLILSLMSTIQCCATRHVKSALRHALRVGSFVIPWIFAAGPYMHRMLTCDSELDCQYGAFSKFINHALLYVTGAIFMATKYPERLFPGKFDAIGQSHQIMHLCTAFGADIQFDSIKTDMLSREAALRQQPLNDGFTSDCVLFTIVMAVSNMAVAFVFNNFVDMIKEQKDTKTE</sequence>
<evidence type="ECO:0000256" key="2">
    <source>
        <dbReference type="ARBA" id="ARBA00007018"/>
    </source>
</evidence>